<protein>
    <submittedName>
        <fullName evidence="1">Uncharacterized protein</fullName>
    </submittedName>
</protein>
<evidence type="ECO:0000313" key="2">
    <source>
        <dbReference type="Proteomes" id="UP000324800"/>
    </source>
</evidence>
<sequence length="97" mass="10200">MSILCGGKCSIIIQDIISSRNSSSSDSSALLCVGGIDLYLCLCYQSHSVGKDSSSIREVCCCEYAGIGGINVLCTLLVDVVLCRDLSTVYVAACSIY</sequence>
<proteinExistence type="predicted"/>
<organism evidence="1 2">
    <name type="scientific">Streblomastix strix</name>
    <dbReference type="NCBI Taxonomy" id="222440"/>
    <lineage>
        <taxon>Eukaryota</taxon>
        <taxon>Metamonada</taxon>
        <taxon>Preaxostyla</taxon>
        <taxon>Oxymonadida</taxon>
        <taxon>Streblomastigidae</taxon>
        <taxon>Streblomastix</taxon>
    </lineage>
</organism>
<gene>
    <name evidence="1" type="ORF">EZS28_041282</name>
</gene>
<accession>A0A5J4TYQ4</accession>
<dbReference type="AlphaFoldDB" id="A0A5J4TYQ4"/>
<evidence type="ECO:0000313" key="1">
    <source>
        <dbReference type="EMBL" id="KAA6363190.1"/>
    </source>
</evidence>
<dbReference type="EMBL" id="SNRW01023223">
    <property type="protein sequence ID" value="KAA6363190.1"/>
    <property type="molecule type" value="Genomic_DNA"/>
</dbReference>
<reference evidence="1 2" key="1">
    <citation type="submission" date="2019-03" db="EMBL/GenBank/DDBJ databases">
        <title>Single cell metagenomics reveals metabolic interactions within the superorganism composed of flagellate Streblomastix strix and complex community of Bacteroidetes bacteria on its surface.</title>
        <authorList>
            <person name="Treitli S.C."/>
            <person name="Kolisko M."/>
            <person name="Husnik F."/>
            <person name="Keeling P."/>
            <person name="Hampl V."/>
        </authorList>
    </citation>
    <scope>NUCLEOTIDE SEQUENCE [LARGE SCALE GENOMIC DNA]</scope>
    <source>
        <strain evidence="1">ST1C</strain>
    </source>
</reference>
<dbReference type="Proteomes" id="UP000324800">
    <property type="component" value="Unassembled WGS sequence"/>
</dbReference>
<name>A0A5J4TYQ4_9EUKA</name>
<comment type="caution">
    <text evidence="1">The sequence shown here is derived from an EMBL/GenBank/DDBJ whole genome shotgun (WGS) entry which is preliminary data.</text>
</comment>